<dbReference type="HOGENOM" id="CLU_216964_0_0_6"/>
<proteinExistence type="predicted"/>
<reference evidence="2 3" key="2">
    <citation type="submission" date="2011-11" db="EMBL/GenBank/DDBJ databases">
        <authorList>
            <consortium name="US DOE Joint Genome Institute"/>
            <person name="Lucas S."/>
            <person name="Han J."/>
            <person name="Lapidus A."/>
            <person name="Cheng J.-F."/>
            <person name="Goodwin L."/>
            <person name="Pitluck S."/>
            <person name="Peters L."/>
            <person name="Ovchinnikova G."/>
            <person name="Zhang X."/>
            <person name="Detter J.C."/>
            <person name="Han C."/>
            <person name="Tapia R."/>
            <person name="Land M."/>
            <person name="Hauser L."/>
            <person name="Kyrpides N."/>
            <person name="Ivanova N."/>
            <person name="Pagani I."/>
            <person name="Vogl K."/>
            <person name="Liu Z."/>
            <person name="Overmann J."/>
            <person name="Frigaard N.-U."/>
            <person name="Bryant D."/>
            <person name="Woyke T."/>
        </authorList>
    </citation>
    <scope>NUCLEOTIDE SEQUENCE [LARGE SCALE GENOMIC DNA]</scope>
    <source>
        <strain evidence="2 3">970</strain>
    </source>
</reference>
<dbReference type="AlphaFoldDB" id="H8Z480"/>
<keyword evidence="3" id="KW-1185">Reference proteome</keyword>
<evidence type="ECO:0000313" key="3">
    <source>
        <dbReference type="Proteomes" id="UP000002964"/>
    </source>
</evidence>
<protein>
    <submittedName>
        <fullName evidence="2">Uncharacterized protein</fullName>
    </submittedName>
</protein>
<dbReference type="EMBL" id="JH603170">
    <property type="protein sequence ID" value="EIC20137.1"/>
    <property type="molecule type" value="Genomic_DNA"/>
</dbReference>
<accession>H8Z480</accession>
<name>H8Z480_9GAMM</name>
<sequence length="36" mass="4067">MSADPDPSDTAAKSDDDSPWKEALERFFPELLDKEL</sequence>
<gene>
    <name evidence="2" type="ORF">Thi970DRAFT_03756</name>
</gene>
<dbReference type="Proteomes" id="UP000002964">
    <property type="component" value="Unassembled WGS sequence"/>
</dbReference>
<evidence type="ECO:0000313" key="2">
    <source>
        <dbReference type="EMBL" id="EIC20137.1"/>
    </source>
</evidence>
<reference evidence="3" key="1">
    <citation type="submission" date="2011-06" db="EMBL/GenBank/DDBJ databases">
        <authorList>
            <consortium name="US DOE Joint Genome Institute (JGI-PGF)"/>
            <person name="Lucas S."/>
            <person name="Han J."/>
            <person name="Lapidus A."/>
            <person name="Cheng J.-F."/>
            <person name="Goodwin L."/>
            <person name="Pitluck S."/>
            <person name="Peters L."/>
            <person name="Land M.L."/>
            <person name="Hauser L."/>
            <person name="Vogl K."/>
            <person name="Liu Z."/>
            <person name="Overmann J."/>
            <person name="Frigaard N.-U."/>
            <person name="Bryant D.A."/>
            <person name="Woyke T.J."/>
        </authorList>
    </citation>
    <scope>NUCLEOTIDE SEQUENCE [LARGE SCALE GENOMIC DNA]</scope>
    <source>
        <strain evidence="3">970</strain>
    </source>
</reference>
<organism evidence="2 3">
    <name type="scientific">Thiorhodovibrio frisius</name>
    <dbReference type="NCBI Taxonomy" id="631362"/>
    <lineage>
        <taxon>Bacteria</taxon>
        <taxon>Pseudomonadati</taxon>
        <taxon>Pseudomonadota</taxon>
        <taxon>Gammaproteobacteria</taxon>
        <taxon>Chromatiales</taxon>
        <taxon>Chromatiaceae</taxon>
        <taxon>Thiorhodovibrio</taxon>
    </lineage>
</organism>
<feature type="region of interest" description="Disordered" evidence="1">
    <location>
        <begin position="1"/>
        <end position="22"/>
    </location>
</feature>
<feature type="compositionally biased region" description="Basic and acidic residues" evidence="1">
    <location>
        <begin position="12"/>
        <end position="22"/>
    </location>
</feature>
<evidence type="ECO:0000256" key="1">
    <source>
        <dbReference type="SAM" id="MobiDB-lite"/>
    </source>
</evidence>